<evidence type="ECO:0000313" key="3">
    <source>
        <dbReference type="Proteomes" id="UP000707451"/>
    </source>
</evidence>
<dbReference type="Pfam" id="PF08238">
    <property type="entry name" value="Sel1"/>
    <property type="match status" value="5"/>
</dbReference>
<keyword evidence="3" id="KW-1185">Reference proteome</keyword>
<protein>
    <recommendedName>
        <fullName evidence="4">HCP-like protein</fullName>
    </recommendedName>
</protein>
<comment type="caution">
    <text evidence="2">The sequence shown here is derived from an EMBL/GenBank/DDBJ whole genome shotgun (WGS) entry which is preliminary data.</text>
</comment>
<dbReference type="AlphaFoldDB" id="A0A9P7XN51"/>
<reference evidence="2" key="1">
    <citation type="submission" date="2021-06" db="EMBL/GenBank/DDBJ databases">
        <title>Genome Sequence of Mortierella hyaline Strain SCG-10, a Cold-Adapted, Nitrate-Reducing Fungus Isolated from Soil in Minnesota, USA.</title>
        <authorList>
            <person name="Aldossari N."/>
        </authorList>
    </citation>
    <scope>NUCLEOTIDE SEQUENCE</scope>
    <source>
        <strain evidence="2">SCG-10</strain>
    </source>
</reference>
<sequence length="376" mass="41378">MLQEDYPQVSVRAIRSIDKSVPPNAIPPATPDEIYHVDTHPDPETQMEIVLWDDILQGFKYAEHVRHKTRVRQLELQPVPPQDDSTIKVNAASQDAISIPSATSMPITTTATSTPNSISSSSAPPTATSAVRWNPVYGLVETAMENYTHIDRSIVFPSARGPQAVLDDRTPVVKDSPTTPHLDNNRPQLQGPQFATTNLPMEMDVTQTSISASPGGILPRPRSATNYQAAMDWYLKAAQQGHASAHYNIGVLYNNGQGVPQDYAQAMEWYLKAADQGYANAQYNISSCYERGQGVPQDYAQAMEWYLKAADQGYANAQYNIGSCYERGQGVPQDYAQAMEWYLKAAQQRNASAQFSIGVLYDNGQGAPLDYTKTAV</sequence>
<evidence type="ECO:0008006" key="4">
    <source>
        <dbReference type="Google" id="ProtNLM"/>
    </source>
</evidence>
<dbReference type="PANTHER" id="PTHR45011">
    <property type="entry name" value="DAP3-BINDING CELL DEATH ENHANCER 1"/>
    <property type="match status" value="1"/>
</dbReference>
<dbReference type="Gene3D" id="1.25.40.10">
    <property type="entry name" value="Tetratricopeptide repeat domain"/>
    <property type="match status" value="1"/>
</dbReference>
<dbReference type="SMART" id="SM00671">
    <property type="entry name" value="SEL1"/>
    <property type="match status" value="4"/>
</dbReference>
<dbReference type="InterPro" id="IPR052748">
    <property type="entry name" value="ISR_Activator"/>
</dbReference>
<organism evidence="2 3">
    <name type="scientific">Linnemannia hyalina</name>
    <dbReference type="NCBI Taxonomy" id="64524"/>
    <lineage>
        <taxon>Eukaryota</taxon>
        <taxon>Fungi</taxon>
        <taxon>Fungi incertae sedis</taxon>
        <taxon>Mucoromycota</taxon>
        <taxon>Mortierellomycotina</taxon>
        <taxon>Mortierellomycetes</taxon>
        <taxon>Mortierellales</taxon>
        <taxon>Mortierellaceae</taxon>
        <taxon>Linnemannia</taxon>
    </lineage>
</organism>
<dbReference type="PANTHER" id="PTHR45011:SF1">
    <property type="entry name" value="DAP3-BINDING CELL DEATH ENHANCER 1"/>
    <property type="match status" value="1"/>
</dbReference>
<proteinExistence type="predicted"/>
<dbReference type="InterPro" id="IPR006597">
    <property type="entry name" value="Sel1-like"/>
</dbReference>
<dbReference type="InterPro" id="IPR011990">
    <property type="entry name" value="TPR-like_helical_dom_sf"/>
</dbReference>
<feature type="region of interest" description="Disordered" evidence="1">
    <location>
        <begin position="106"/>
        <end position="127"/>
    </location>
</feature>
<name>A0A9P7XN51_9FUNG</name>
<dbReference type="EMBL" id="JAHRHY010000016">
    <property type="protein sequence ID" value="KAG9063558.1"/>
    <property type="molecule type" value="Genomic_DNA"/>
</dbReference>
<accession>A0A9P7XN51</accession>
<evidence type="ECO:0000256" key="1">
    <source>
        <dbReference type="SAM" id="MobiDB-lite"/>
    </source>
</evidence>
<evidence type="ECO:0000313" key="2">
    <source>
        <dbReference type="EMBL" id="KAG9063558.1"/>
    </source>
</evidence>
<dbReference type="SUPFAM" id="SSF81901">
    <property type="entry name" value="HCP-like"/>
    <property type="match status" value="1"/>
</dbReference>
<gene>
    <name evidence="2" type="ORF">KI688_004443</name>
</gene>
<dbReference type="Proteomes" id="UP000707451">
    <property type="component" value="Unassembled WGS sequence"/>
</dbReference>
<dbReference type="OrthoDB" id="272077at2759"/>